<feature type="transmembrane region" description="Helical" evidence="1">
    <location>
        <begin position="195"/>
        <end position="212"/>
    </location>
</feature>
<name>A0A9D1S5R6_9FIRM</name>
<feature type="transmembrane region" description="Helical" evidence="1">
    <location>
        <begin position="88"/>
        <end position="108"/>
    </location>
</feature>
<evidence type="ECO:0000313" key="3">
    <source>
        <dbReference type="Proteomes" id="UP000824111"/>
    </source>
</evidence>
<dbReference type="EMBL" id="DVND01000019">
    <property type="protein sequence ID" value="HIU47916.1"/>
    <property type="molecule type" value="Genomic_DNA"/>
</dbReference>
<proteinExistence type="predicted"/>
<evidence type="ECO:0000256" key="1">
    <source>
        <dbReference type="SAM" id="Phobius"/>
    </source>
</evidence>
<feature type="transmembrane region" description="Helical" evidence="1">
    <location>
        <begin position="218"/>
        <end position="240"/>
    </location>
</feature>
<feature type="transmembrane region" description="Helical" evidence="1">
    <location>
        <begin position="398"/>
        <end position="419"/>
    </location>
</feature>
<feature type="transmembrane region" description="Helical" evidence="1">
    <location>
        <begin position="341"/>
        <end position="358"/>
    </location>
</feature>
<feature type="transmembrane region" description="Helical" evidence="1">
    <location>
        <begin position="466"/>
        <end position="483"/>
    </location>
</feature>
<keyword evidence="1" id="KW-0812">Transmembrane</keyword>
<feature type="transmembrane region" description="Helical" evidence="1">
    <location>
        <begin position="306"/>
        <end position="329"/>
    </location>
</feature>
<feature type="transmembrane region" description="Helical" evidence="1">
    <location>
        <begin position="129"/>
        <end position="151"/>
    </location>
</feature>
<feature type="transmembrane region" description="Helical" evidence="1">
    <location>
        <begin position="431"/>
        <end position="454"/>
    </location>
</feature>
<protein>
    <submittedName>
        <fullName evidence="2">Uncharacterized protein</fullName>
    </submittedName>
</protein>
<keyword evidence="1" id="KW-1133">Transmembrane helix</keyword>
<comment type="caution">
    <text evidence="2">The sequence shown here is derived from an EMBL/GenBank/DDBJ whole genome shotgun (WGS) entry which is preliminary data.</text>
</comment>
<feature type="transmembrane region" description="Helical" evidence="1">
    <location>
        <begin position="489"/>
        <end position="512"/>
    </location>
</feature>
<sequence>MNKTLRISFALRNTYRVNSILYALKQIPLVKRLLPDTLYQVRGLKVFANVLSVLWEIISAFLGKLVYLAVMVFGAGMLYTTAPREQVFLHLLVLLTILGAFVNTFMFNPSKDKYYAMILMRMDAKDYTLVNYGYAILKVLAGFLPFCILLGTAAGVPLWICLLIPFFVAGLKMTVAAFSLWDYEKHGTIRNENGLDRLVWAAVAILLALAYGLPAFGIVLPVPVCVGFMALCILSGAASVRRILAFGRYRELYQQVLAGSVNQMDAAKQRSLEASQKFISADAGITSRKKGFEYLNDLFIKRHKKILWKASQSVAIVCVVLIIAVLTAFQFLPEFKEKTNELLMVFLPYFVFIMYAINRGTGFTRALFMNCDHSLLTYPFYKQPKMVLKLFGIRLREIIKINLLPAAVIGAGLALLLWASGGTDNPVNYAVLFISIICMSIFFSVHYLMIYYLLQPYNAATEMKNATYQIVLTATYLVCFYMMRLRMPTLVFGLLTIIFCVLYCVVACILVYRLAPKTFRLRN</sequence>
<reference evidence="2" key="2">
    <citation type="journal article" date="2021" name="PeerJ">
        <title>Extensive microbial diversity within the chicken gut microbiome revealed by metagenomics and culture.</title>
        <authorList>
            <person name="Gilroy R."/>
            <person name="Ravi A."/>
            <person name="Getino M."/>
            <person name="Pursley I."/>
            <person name="Horton D.L."/>
            <person name="Alikhan N.F."/>
            <person name="Baker D."/>
            <person name="Gharbi K."/>
            <person name="Hall N."/>
            <person name="Watson M."/>
            <person name="Adriaenssens E.M."/>
            <person name="Foster-Nyarko E."/>
            <person name="Jarju S."/>
            <person name="Secka A."/>
            <person name="Antonio M."/>
            <person name="Oren A."/>
            <person name="Chaudhuri R.R."/>
            <person name="La Ragione R."/>
            <person name="Hildebrand F."/>
            <person name="Pallen M.J."/>
        </authorList>
    </citation>
    <scope>NUCLEOTIDE SEQUENCE</scope>
    <source>
        <strain evidence="2">ChiSjej4B22-9803</strain>
    </source>
</reference>
<dbReference type="AlphaFoldDB" id="A0A9D1S5R6"/>
<organism evidence="2 3">
    <name type="scientific">Candidatus Avimonoglobus intestinipullorum</name>
    <dbReference type="NCBI Taxonomy" id="2840699"/>
    <lineage>
        <taxon>Bacteria</taxon>
        <taxon>Bacillati</taxon>
        <taxon>Bacillota</taxon>
        <taxon>Clostridia</taxon>
        <taxon>Eubacteriales</taxon>
        <taxon>Candidatus Avimonoglobus</taxon>
    </lineage>
</organism>
<dbReference type="Proteomes" id="UP000824111">
    <property type="component" value="Unassembled WGS sequence"/>
</dbReference>
<gene>
    <name evidence="2" type="ORF">IAB04_00975</name>
</gene>
<accession>A0A9D1S5R6</accession>
<feature type="transmembrane region" description="Helical" evidence="1">
    <location>
        <begin position="157"/>
        <end position="183"/>
    </location>
</feature>
<evidence type="ECO:0000313" key="2">
    <source>
        <dbReference type="EMBL" id="HIU47916.1"/>
    </source>
</evidence>
<reference evidence="2" key="1">
    <citation type="submission" date="2020-10" db="EMBL/GenBank/DDBJ databases">
        <authorList>
            <person name="Gilroy R."/>
        </authorList>
    </citation>
    <scope>NUCLEOTIDE SEQUENCE</scope>
    <source>
        <strain evidence="2">ChiSjej4B22-9803</strain>
    </source>
</reference>
<keyword evidence="1" id="KW-0472">Membrane</keyword>